<feature type="compositionally biased region" description="Low complexity" evidence="1">
    <location>
        <begin position="130"/>
        <end position="140"/>
    </location>
</feature>
<evidence type="ECO:0000256" key="1">
    <source>
        <dbReference type="SAM" id="MobiDB-lite"/>
    </source>
</evidence>
<keyword evidence="3" id="KW-1185">Reference proteome</keyword>
<protein>
    <submittedName>
        <fullName evidence="2">Uncharacterized protein</fullName>
    </submittedName>
</protein>
<reference evidence="2 3" key="1">
    <citation type="submission" date="2019-03" db="EMBL/GenBank/DDBJ databases">
        <title>First draft genome of Liparis tanakae, snailfish: a comprehensive survey of snailfish specific genes.</title>
        <authorList>
            <person name="Kim W."/>
            <person name="Song I."/>
            <person name="Jeong J.-H."/>
            <person name="Kim D."/>
            <person name="Kim S."/>
            <person name="Ryu S."/>
            <person name="Song J.Y."/>
            <person name="Lee S.K."/>
        </authorList>
    </citation>
    <scope>NUCLEOTIDE SEQUENCE [LARGE SCALE GENOMIC DNA]</scope>
    <source>
        <tissue evidence="2">Muscle</tissue>
    </source>
</reference>
<name>A0A4Z2EVE9_9TELE</name>
<feature type="region of interest" description="Disordered" evidence="1">
    <location>
        <begin position="97"/>
        <end position="140"/>
    </location>
</feature>
<feature type="compositionally biased region" description="Low complexity" evidence="1">
    <location>
        <begin position="108"/>
        <end position="122"/>
    </location>
</feature>
<comment type="caution">
    <text evidence="2">The sequence shown here is derived from an EMBL/GenBank/DDBJ whole genome shotgun (WGS) entry which is preliminary data.</text>
</comment>
<evidence type="ECO:0000313" key="2">
    <source>
        <dbReference type="EMBL" id="TNN32334.1"/>
    </source>
</evidence>
<dbReference type="Proteomes" id="UP000314294">
    <property type="component" value="Unassembled WGS sequence"/>
</dbReference>
<evidence type="ECO:0000313" key="3">
    <source>
        <dbReference type="Proteomes" id="UP000314294"/>
    </source>
</evidence>
<dbReference type="AlphaFoldDB" id="A0A4Z2EVE9"/>
<gene>
    <name evidence="2" type="ORF">EYF80_057505</name>
</gene>
<accession>A0A4Z2EVE9</accession>
<organism evidence="2 3">
    <name type="scientific">Liparis tanakae</name>
    <name type="common">Tanaka's snailfish</name>
    <dbReference type="NCBI Taxonomy" id="230148"/>
    <lineage>
        <taxon>Eukaryota</taxon>
        <taxon>Metazoa</taxon>
        <taxon>Chordata</taxon>
        <taxon>Craniata</taxon>
        <taxon>Vertebrata</taxon>
        <taxon>Euteleostomi</taxon>
        <taxon>Actinopterygii</taxon>
        <taxon>Neopterygii</taxon>
        <taxon>Teleostei</taxon>
        <taxon>Neoteleostei</taxon>
        <taxon>Acanthomorphata</taxon>
        <taxon>Eupercaria</taxon>
        <taxon>Perciformes</taxon>
        <taxon>Cottioidei</taxon>
        <taxon>Cottales</taxon>
        <taxon>Liparidae</taxon>
        <taxon>Liparis</taxon>
    </lineage>
</organism>
<dbReference type="EMBL" id="SRLO01002765">
    <property type="protein sequence ID" value="TNN32334.1"/>
    <property type="molecule type" value="Genomic_DNA"/>
</dbReference>
<sequence length="140" mass="15161">MGRDAKKSNIVNGCGVDLVWGEEPWDGLALGVTTATPATLPEPLFSFIMTDLTGGGNTHPSEERASLFISGEADERRFLCRVRSLYLVKSDASRMTRYGGVRPEVRTQSRSSSDSSTWSTPTLPDKWAKTTTTTTEGEGG</sequence>
<proteinExistence type="predicted"/>